<feature type="domain" description="Histidine kinase/HSP90-like ATPase" evidence="2">
    <location>
        <begin position="21"/>
        <end position="134"/>
    </location>
</feature>
<keyword evidence="4" id="KW-1185">Reference proteome</keyword>
<dbReference type="GO" id="GO:0005524">
    <property type="term" value="F:ATP binding"/>
    <property type="evidence" value="ECO:0007669"/>
    <property type="project" value="UniProtKB-KW"/>
</dbReference>
<dbReference type="Gene3D" id="3.30.565.10">
    <property type="entry name" value="Histidine kinase-like ATPase, C-terminal domain"/>
    <property type="match status" value="1"/>
</dbReference>
<gene>
    <name evidence="3" type="ORF">DX116_05690</name>
</gene>
<evidence type="ECO:0000313" key="4">
    <source>
        <dbReference type="Proteomes" id="UP000265581"/>
    </source>
</evidence>
<keyword evidence="1" id="KW-0808">Transferase</keyword>
<dbReference type="Proteomes" id="UP000265581">
    <property type="component" value="Unassembled WGS sequence"/>
</dbReference>
<dbReference type="InterPro" id="IPR036890">
    <property type="entry name" value="HATPase_C_sf"/>
</dbReference>
<reference evidence="3 4" key="1">
    <citation type="submission" date="2018-08" db="EMBL/GenBank/DDBJ databases">
        <title>Aeromicrobium sp. M2KJ-4, whole genome shotgun sequence.</title>
        <authorList>
            <person name="Tuo L."/>
        </authorList>
    </citation>
    <scope>NUCLEOTIDE SEQUENCE [LARGE SCALE GENOMIC DNA]</scope>
    <source>
        <strain evidence="3 4">M2KJ-4</strain>
    </source>
</reference>
<keyword evidence="3" id="KW-0547">Nucleotide-binding</keyword>
<name>A0A371PAT9_9ACTN</name>
<evidence type="ECO:0000313" key="3">
    <source>
        <dbReference type="EMBL" id="REK73075.1"/>
    </source>
</evidence>
<dbReference type="PANTHER" id="PTHR35526">
    <property type="entry name" value="ANTI-SIGMA-F FACTOR RSBW-RELATED"/>
    <property type="match status" value="1"/>
</dbReference>
<dbReference type="SUPFAM" id="SSF55874">
    <property type="entry name" value="ATPase domain of HSP90 chaperone/DNA topoisomerase II/histidine kinase"/>
    <property type="match status" value="1"/>
</dbReference>
<evidence type="ECO:0000259" key="2">
    <source>
        <dbReference type="Pfam" id="PF13581"/>
    </source>
</evidence>
<accession>A0A371PAT9</accession>
<organism evidence="3 4">
    <name type="scientific">Aeromicrobium endophyticum</name>
    <dbReference type="NCBI Taxonomy" id="2292704"/>
    <lineage>
        <taxon>Bacteria</taxon>
        <taxon>Bacillati</taxon>
        <taxon>Actinomycetota</taxon>
        <taxon>Actinomycetes</taxon>
        <taxon>Propionibacteriales</taxon>
        <taxon>Nocardioidaceae</taxon>
        <taxon>Aeromicrobium</taxon>
    </lineage>
</organism>
<protein>
    <submittedName>
        <fullName evidence="3">ATP-binding protein</fullName>
    </submittedName>
</protein>
<dbReference type="GO" id="GO:0004674">
    <property type="term" value="F:protein serine/threonine kinase activity"/>
    <property type="evidence" value="ECO:0007669"/>
    <property type="project" value="UniProtKB-KW"/>
</dbReference>
<proteinExistence type="predicted"/>
<sequence length="149" mass="16270">MPAGTSHAAQDDDPCTTVQLPFDLSSARTARQMFASELLEHGLTRGVVDDATLVLSELVANSLEHGAPNSRGLLDVSWCVDDERLRISVHDGGPRTLLSPQEFSDVNLRGRGLIIVDHLCDSWYVDHDEGLRVTAELHYGVEAKVSQHA</sequence>
<keyword evidence="3" id="KW-0067">ATP-binding</keyword>
<evidence type="ECO:0000256" key="1">
    <source>
        <dbReference type="ARBA" id="ARBA00022527"/>
    </source>
</evidence>
<dbReference type="InterPro" id="IPR003594">
    <property type="entry name" value="HATPase_dom"/>
</dbReference>
<dbReference type="CDD" id="cd16936">
    <property type="entry name" value="HATPase_RsbW-like"/>
    <property type="match status" value="1"/>
</dbReference>
<dbReference type="AlphaFoldDB" id="A0A371PAT9"/>
<dbReference type="EMBL" id="QUBR01000001">
    <property type="protein sequence ID" value="REK73075.1"/>
    <property type="molecule type" value="Genomic_DNA"/>
</dbReference>
<keyword evidence="1" id="KW-0723">Serine/threonine-protein kinase</keyword>
<dbReference type="InterPro" id="IPR050267">
    <property type="entry name" value="Anti-sigma-factor_SerPK"/>
</dbReference>
<dbReference type="RefSeq" id="WP_119703189.1">
    <property type="nucleotide sequence ID" value="NZ_JBHSOI010000001.1"/>
</dbReference>
<dbReference type="Pfam" id="PF13581">
    <property type="entry name" value="HATPase_c_2"/>
    <property type="match status" value="1"/>
</dbReference>
<dbReference type="PANTHER" id="PTHR35526:SF3">
    <property type="entry name" value="ANTI-SIGMA-F FACTOR RSBW"/>
    <property type="match status" value="1"/>
</dbReference>
<comment type="caution">
    <text evidence="3">The sequence shown here is derived from an EMBL/GenBank/DDBJ whole genome shotgun (WGS) entry which is preliminary data.</text>
</comment>
<dbReference type="OrthoDB" id="3748385at2"/>
<keyword evidence="1" id="KW-0418">Kinase</keyword>